<sequence length="211" mass="23655">MGASSLYPSSLSCEISLLQAKNLELKSHGNLFVRFYLSAGNNRKLIQLNSQEISSKSSLFWNQSFSLECSSSGTDLDREFSIDNLKEESVVFELRWRNTNPILGKITGGSQLLGRAEIPWKTVVESPEMEIEKWVMMIGSSKKSCGLLVDGVKPPSLQIAMKVRVSEMAAMEKKKKKRNGKLREEYGCCRESGCKCEDYEIFAMVGAFETL</sequence>
<dbReference type="PANTHER" id="PTHR35503:SF2">
    <property type="entry name" value="OS04G0455700 PROTEIN"/>
    <property type="match status" value="1"/>
</dbReference>
<dbReference type="OrthoDB" id="687396at2759"/>
<dbReference type="SUPFAM" id="SSF49562">
    <property type="entry name" value="C2 domain (Calcium/lipid-binding domain, CaLB)"/>
    <property type="match status" value="1"/>
</dbReference>
<dbReference type="OMA" id="CRRCNCL"/>
<comment type="caution">
    <text evidence="2">The sequence shown here is derived from an EMBL/GenBank/DDBJ whole genome shotgun (WGS) entry which is preliminary data.</text>
</comment>
<protein>
    <recommendedName>
        <fullName evidence="1">C2 domain-containing protein</fullName>
    </recommendedName>
</protein>
<accession>A0A2C9UY94</accession>
<dbReference type="PROSITE" id="PS50004">
    <property type="entry name" value="C2"/>
    <property type="match status" value="1"/>
</dbReference>
<evidence type="ECO:0000259" key="1">
    <source>
        <dbReference type="PROSITE" id="PS50004"/>
    </source>
</evidence>
<dbReference type="EMBL" id="CM004398">
    <property type="protein sequence ID" value="OAY35848.1"/>
    <property type="molecule type" value="Genomic_DNA"/>
</dbReference>
<dbReference type="InterPro" id="IPR000008">
    <property type="entry name" value="C2_dom"/>
</dbReference>
<keyword evidence="3" id="KW-1185">Reference proteome</keyword>
<dbReference type="Proteomes" id="UP000091857">
    <property type="component" value="Chromosome 12"/>
</dbReference>
<proteinExistence type="predicted"/>
<organism evidence="2 3">
    <name type="scientific">Manihot esculenta</name>
    <name type="common">Cassava</name>
    <name type="synonym">Jatropha manihot</name>
    <dbReference type="NCBI Taxonomy" id="3983"/>
    <lineage>
        <taxon>Eukaryota</taxon>
        <taxon>Viridiplantae</taxon>
        <taxon>Streptophyta</taxon>
        <taxon>Embryophyta</taxon>
        <taxon>Tracheophyta</taxon>
        <taxon>Spermatophyta</taxon>
        <taxon>Magnoliopsida</taxon>
        <taxon>eudicotyledons</taxon>
        <taxon>Gunneridae</taxon>
        <taxon>Pentapetalae</taxon>
        <taxon>rosids</taxon>
        <taxon>fabids</taxon>
        <taxon>Malpighiales</taxon>
        <taxon>Euphorbiaceae</taxon>
        <taxon>Crotonoideae</taxon>
        <taxon>Manihoteae</taxon>
        <taxon>Manihot</taxon>
    </lineage>
</organism>
<dbReference type="AlphaFoldDB" id="A0A2C9UY94"/>
<name>A0A2C9UY94_MANES</name>
<reference evidence="3" key="1">
    <citation type="journal article" date="2016" name="Nat. Biotechnol.">
        <title>Sequencing wild and cultivated cassava and related species reveals extensive interspecific hybridization and genetic diversity.</title>
        <authorList>
            <person name="Bredeson J.V."/>
            <person name="Lyons J.B."/>
            <person name="Prochnik S.E."/>
            <person name="Wu G.A."/>
            <person name="Ha C.M."/>
            <person name="Edsinger-Gonzales E."/>
            <person name="Grimwood J."/>
            <person name="Schmutz J."/>
            <person name="Rabbi I.Y."/>
            <person name="Egesi C."/>
            <person name="Nauluvula P."/>
            <person name="Lebot V."/>
            <person name="Ndunguru J."/>
            <person name="Mkamilo G."/>
            <person name="Bart R.S."/>
            <person name="Setter T.L."/>
            <person name="Gleadow R.M."/>
            <person name="Kulakow P."/>
            <person name="Ferguson M.E."/>
            <person name="Rounsley S."/>
            <person name="Rokhsar D.S."/>
        </authorList>
    </citation>
    <scope>NUCLEOTIDE SEQUENCE [LARGE SCALE GENOMIC DNA]</scope>
    <source>
        <strain evidence="3">cv. AM560-2</strain>
    </source>
</reference>
<evidence type="ECO:0000313" key="2">
    <source>
        <dbReference type="EMBL" id="OAY35848.1"/>
    </source>
</evidence>
<dbReference type="Gramene" id="Manes.12G135500.1.v8.1">
    <property type="protein sequence ID" value="Manes.12G135500.1.v8.1.CDS.1"/>
    <property type="gene ID" value="Manes.12G135500.v8.1"/>
</dbReference>
<evidence type="ECO:0000313" key="3">
    <source>
        <dbReference type="Proteomes" id="UP000091857"/>
    </source>
</evidence>
<dbReference type="InterPro" id="IPR035892">
    <property type="entry name" value="C2_domain_sf"/>
</dbReference>
<gene>
    <name evidence="2" type="ORF">MANES_12G135500v8</name>
</gene>
<dbReference type="PANTHER" id="PTHR35503">
    <property type="entry name" value="OSJNBA0006M15.15 PROTEIN"/>
    <property type="match status" value="1"/>
</dbReference>
<dbReference type="Gene3D" id="2.60.40.150">
    <property type="entry name" value="C2 domain"/>
    <property type="match status" value="1"/>
</dbReference>
<feature type="domain" description="C2" evidence="1">
    <location>
        <begin position="1"/>
        <end position="135"/>
    </location>
</feature>